<dbReference type="InterPro" id="IPR036390">
    <property type="entry name" value="WH_DNA-bd_sf"/>
</dbReference>
<dbReference type="Pfam" id="PF00480">
    <property type="entry name" value="ROK"/>
    <property type="match status" value="1"/>
</dbReference>
<dbReference type="Gene3D" id="3.30.420.40">
    <property type="match status" value="2"/>
</dbReference>
<reference evidence="2" key="1">
    <citation type="submission" date="2020-05" db="EMBL/GenBank/DDBJ databases">
        <authorList>
            <person name="Zeng H."/>
            <person name="Chan Y.K."/>
            <person name="Watt R.M."/>
        </authorList>
    </citation>
    <scope>NUCLEOTIDE SEQUENCE</scope>
    <source>
        <strain evidence="2">ATCC 700773</strain>
    </source>
</reference>
<gene>
    <name evidence="2" type="ORF">HRI96_06880</name>
</gene>
<accession>A0A975F022</accession>
<dbReference type="InterPro" id="IPR043129">
    <property type="entry name" value="ATPase_NBD"/>
</dbReference>
<sequence length="410" mass="45364">MHNVATKKEIQLKTLLKAQDQSNIKYNNIAIVMEALRSPLNLSRSEIARFFNISPSSATRIVGDLISNNMIIETDLSISNGLGRRATQLTINKAFANYVGFEITDKIINACIIDFSGKIISKSENYYAKEKNNIDILLNALKKTYHKLLKTGKIRKSKIKGIGIGIVGVVNPITGDSIYSDLLNWNNVPIRRIVEDAFHRPVVVDNDIKCAINGEVFEYSSLKLQNVSLISFGRGVAAATIHNGKLLRGNTNGAGEIGHTIVDYSNTQICHCGRKGCASAYLTEEATINFAKKFDPSISSLDDIQTAVLADKSWAHELIDKISTYMSILICNLICYQNPENIILRGMLLEKIPSLRTIALDKCAKQQFPPLRDTANFLPDKLKQNAVCVGAAINALKEHTNREIKIIADM</sequence>
<dbReference type="Proteomes" id="UP000671995">
    <property type="component" value="Chromosome"/>
</dbReference>
<name>A0A975F022_9SPIR</name>
<proteinExistence type="inferred from homology"/>
<dbReference type="InterPro" id="IPR000600">
    <property type="entry name" value="ROK"/>
</dbReference>
<dbReference type="PANTHER" id="PTHR18964">
    <property type="entry name" value="ROK (REPRESSOR, ORF, KINASE) FAMILY"/>
    <property type="match status" value="1"/>
</dbReference>
<dbReference type="RefSeq" id="WP_210116656.1">
    <property type="nucleotide sequence ID" value="NZ_CP054257.1"/>
</dbReference>
<dbReference type="Gene3D" id="1.10.10.10">
    <property type="entry name" value="Winged helix-like DNA-binding domain superfamily/Winged helix DNA-binding domain"/>
    <property type="match status" value="1"/>
</dbReference>
<dbReference type="PANTHER" id="PTHR18964:SF149">
    <property type="entry name" value="BIFUNCTIONAL UDP-N-ACETYLGLUCOSAMINE 2-EPIMERASE_N-ACETYLMANNOSAMINE KINASE"/>
    <property type="match status" value="1"/>
</dbReference>
<reference evidence="2" key="2">
    <citation type="journal article" date="2021" name="Microbiol. Resour. Announc.">
        <title>Complete Genome Sequences of Three Human Oral Treponema parvum Isolates.</title>
        <authorList>
            <person name="Zeng H."/>
            <person name="Watt R.M."/>
        </authorList>
    </citation>
    <scope>NUCLEOTIDE SEQUENCE</scope>
    <source>
        <strain evidence="2">ATCC 700773</strain>
    </source>
</reference>
<organism evidence="2 3">
    <name type="scientific">Treponema parvum</name>
    <dbReference type="NCBI Taxonomy" id="138851"/>
    <lineage>
        <taxon>Bacteria</taxon>
        <taxon>Pseudomonadati</taxon>
        <taxon>Spirochaetota</taxon>
        <taxon>Spirochaetia</taxon>
        <taxon>Spirochaetales</taxon>
        <taxon>Treponemataceae</taxon>
        <taxon>Treponema</taxon>
    </lineage>
</organism>
<evidence type="ECO:0000313" key="3">
    <source>
        <dbReference type="Proteomes" id="UP000671995"/>
    </source>
</evidence>
<dbReference type="SUPFAM" id="SSF53067">
    <property type="entry name" value="Actin-like ATPase domain"/>
    <property type="match status" value="1"/>
</dbReference>
<evidence type="ECO:0000256" key="1">
    <source>
        <dbReference type="ARBA" id="ARBA00006479"/>
    </source>
</evidence>
<protein>
    <submittedName>
        <fullName evidence="2">ROK family protein</fullName>
    </submittedName>
</protein>
<dbReference type="EMBL" id="CP054257">
    <property type="protein sequence ID" value="QTQ11942.1"/>
    <property type="molecule type" value="Genomic_DNA"/>
</dbReference>
<dbReference type="InterPro" id="IPR036388">
    <property type="entry name" value="WH-like_DNA-bd_sf"/>
</dbReference>
<comment type="similarity">
    <text evidence="1">Belongs to the ROK (NagC/XylR) family.</text>
</comment>
<evidence type="ECO:0000313" key="2">
    <source>
        <dbReference type="EMBL" id="QTQ11942.1"/>
    </source>
</evidence>
<dbReference type="SUPFAM" id="SSF46785">
    <property type="entry name" value="Winged helix' DNA-binding domain"/>
    <property type="match status" value="1"/>
</dbReference>
<dbReference type="AlphaFoldDB" id="A0A975F022"/>